<dbReference type="InterPro" id="IPR013766">
    <property type="entry name" value="Thioredoxin_domain"/>
</dbReference>
<dbReference type="EMBL" id="FNVD01000016">
    <property type="protein sequence ID" value="SEG20590.1"/>
    <property type="molecule type" value="Genomic_DNA"/>
</dbReference>
<comment type="similarity">
    <text evidence="6">Belongs to the peroxiredoxin family. Prx5 subfamily.</text>
</comment>
<dbReference type="PANTHER" id="PTHR10430:SF16">
    <property type="entry name" value="PEROXIREDOXIN-5, MITOCHONDRIAL"/>
    <property type="match status" value="1"/>
</dbReference>
<dbReference type="InterPro" id="IPR013740">
    <property type="entry name" value="Redoxin"/>
</dbReference>
<evidence type="ECO:0000256" key="2">
    <source>
        <dbReference type="ARBA" id="ARBA00022862"/>
    </source>
</evidence>
<protein>
    <recommendedName>
        <fullName evidence="6">Glutathione-dependent peroxiredoxin</fullName>
        <ecNumber evidence="6">1.11.1.27</ecNumber>
    </recommendedName>
</protein>
<evidence type="ECO:0000256" key="3">
    <source>
        <dbReference type="ARBA" id="ARBA00023002"/>
    </source>
</evidence>
<evidence type="ECO:0000256" key="6">
    <source>
        <dbReference type="RuleBase" id="RU366011"/>
    </source>
</evidence>
<dbReference type="Gene3D" id="3.40.30.10">
    <property type="entry name" value="Glutaredoxin"/>
    <property type="match status" value="1"/>
</dbReference>
<feature type="active site" description="Cysteine sulfenic acid (-SOH) intermediate" evidence="5">
    <location>
        <position position="49"/>
    </location>
</feature>
<dbReference type="InterPro" id="IPR036249">
    <property type="entry name" value="Thioredoxin-like_sf"/>
</dbReference>
<dbReference type="SUPFAM" id="SSF52833">
    <property type="entry name" value="Thioredoxin-like"/>
    <property type="match status" value="1"/>
</dbReference>
<keyword evidence="4 6" id="KW-0676">Redox-active center</keyword>
<keyword evidence="1 6" id="KW-0575">Peroxidase</keyword>
<evidence type="ECO:0000313" key="9">
    <source>
        <dbReference type="Proteomes" id="UP000236742"/>
    </source>
</evidence>
<dbReference type="GO" id="GO:0045454">
    <property type="term" value="P:cell redox homeostasis"/>
    <property type="evidence" value="ECO:0007669"/>
    <property type="project" value="TreeGrafter"/>
</dbReference>
<dbReference type="OrthoDB" id="9800621at2"/>
<name>A0A1H5YAH0_9RHOB</name>
<comment type="catalytic activity">
    <reaction evidence="6">
        <text>a hydroperoxide + 2 glutathione = an alcohol + glutathione disulfide + H2O</text>
        <dbReference type="Rhea" id="RHEA:62632"/>
        <dbReference type="ChEBI" id="CHEBI:15377"/>
        <dbReference type="ChEBI" id="CHEBI:30879"/>
        <dbReference type="ChEBI" id="CHEBI:35924"/>
        <dbReference type="ChEBI" id="CHEBI:57925"/>
        <dbReference type="ChEBI" id="CHEBI:58297"/>
        <dbReference type="EC" id="1.11.1.27"/>
    </reaction>
</comment>
<proteinExistence type="inferred from homology"/>
<reference evidence="8 9" key="1">
    <citation type="submission" date="2016-10" db="EMBL/GenBank/DDBJ databases">
        <authorList>
            <person name="de Groot N.N."/>
        </authorList>
    </citation>
    <scope>NUCLEOTIDE SEQUENCE [LARGE SCALE GENOMIC DNA]</scope>
    <source>
        <strain evidence="8 9">DSM 23413</strain>
    </source>
</reference>
<dbReference type="AlphaFoldDB" id="A0A1H5YAH0"/>
<accession>A0A1H5YAH0</accession>
<dbReference type="RefSeq" id="WP_104008953.1">
    <property type="nucleotide sequence ID" value="NZ_FNVD01000016.1"/>
</dbReference>
<dbReference type="GO" id="GO:0042744">
    <property type="term" value="P:hydrogen peroxide catabolic process"/>
    <property type="evidence" value="ECO:0007669"/>
    <property type="project" value="TreeGrafter"/>
</dbReference>
<evidence type="ECO:0000259" key="7">
    <source>
        <dbReference type="PROSITE" id="PS51352"/>
    </source>
</evidence>
<dbReference type="EC" id="1.11.1.27" evidence="6"/>
<dbReference type="PANTHER" id="PTHR10430">
    <property type="entry name" value="PEROXIREDOXIN"/>
    <property type="match status" value="1"/>
</dbReference>
<comment type="function">
    <text evidence="6">Thiol-specific peroxidase that catalyzes the reduction of hydrogen peroxide and organic hydroperoxides to water and alcohols, respectively. Plays a role in cell protection against oxidative stress by detoxifying peroxides.</text>
</comment>
<dbReference type="InterPro" id="IPR037944">
    <property type="entry name" value="PRX5-like"/>
</dbReference>
<evidence type="ECO:0000256" key="1">
    <source>
        <dbReference type="ARBA" id="ARBA00022559"/>
    </source>
</evidence>
<dbReference type="CDD" id="cd03013">
    <property type="entry name" value="PRX5_like"/>
    <property type="match status" value="1"/>
</dbReference>
<keyword evidence="3 6" id="KW-0560">Oxidoreductase</keyword>
<sequence length="163" mass="16994">MTISTGDRLPEATLLRMGENGPEPVALADKVKGRKVVIFALPGAFTPTCDSAHVPSFIRTRDQLADKGVEEIICISVNDPFVMHAWGESTGANAAGITMLSDAGGSFTRSIGMAFDAPPAGLIGRSIRYAMLVEDGEVKILQTETARGVCEATAGEGLLAAMG</sequence>
<evidence type="ECO:0000256" key="4">
    <source>
        <dbReference type="ARBA" id="ARBA00023284"/>
    </source>
</evidence>
<gene>
    <name evidence="8" type="ORF">SAMN05421751_1165</name>
</gene>
<feature type="domain" description="Thioredoxin" evidence="7">
    <location>
        <begin position="3"/>
        <end position="163"/>
    </location>
</feature>
<dbReference type="GO" id="GO:0034599">
    <property type="term" value="P:cellular response to oxidative stress"/>
    <property type="evidence" value="ECO:0007669"/>
    <property type="project" value="InterPro"/>
</dbReference>
<evidence type="ECO:0000256" key="5">
    <source>
        <dbReference type="PIRSR" id="PIRSR637944-1"/>
    </source>
</evidence>
<dbReference type="PROSITE" id="PS51352">
    <property type="entry name" value="THIOREDOXIN_2"/>
    <property type="match status" value="1"/>
</dbReference>
<dbReference type="Proteomes" id="UP000236742">
    <property type="component" value="Unassembled WGS sequence"/>
</dbReference>
<organism evidence="8 9">
    <name type="scientific">Jhaorihella thermophila</name>
    <dbReference type="NCBI Taxonomy" id="488547"/>
    <lineage>
        <taxon>Bacteria</taxon>
        <taxon>Pseudomonadati</taxon>
        <taxon>Pseudomonadota</taxon>
        <taxon>Alphaproteobacteria</taxon>
        <taxon>Rhodobacterales</taxon>
        <taxon>Paracoccaceae</taxon>
        <taxon>Jhaorihella</taxon>
    </lineage>
</organism>
<dbReference type="FunFam" id="3.40.30.10:FF:000020">
    <property type="entry name" value="Peroxiredoxin"/>
    <property type="match status" value="1"/>
</dbReference>
<keyword evidence="9" id="KW-1185">Reference proteome</keyword>
<keyword evidence="2 6" id="KW-0049">Antioxidant</keyword>
<dbReference type="Pfam" id="PF08534">
    <property type="entry name" value="Redoxin"/>
    <property type="match status" value="1"/>
</dbReference>
<dbReference type="GO" id="GO:0005737">
    <property type="term" value="C:cytoplasm"/>
    <property type="evidence" value="ECO:0007669"/>
    <property type="project" value="TreeGrafter"/>
</dbReference>
<evidence type="ECO:0000313" key="8">
    <source>
        <dbReference type="EMBL" id="SEG20590.1"/>
    </source>
</evidence>
<dbReference type="GO" id="GO:0008379">
    <property type="term" value="F:thioredoxin peroxidase activity"/>
    <property type="evidence" value="ECO:0007669"/>
    <property type="project" value="InterPro"/>
</dbReference>